<organism evidence="1 2">
    <name type="scientific">Echinicola jeungdonensis</name>
    <dbReference type="NCBI Taxonomy" id="709343"/>
    <lineage>
        <taxon>Bacteria</taxon>
        <taxon>Pseudomonadati</taxon>
        <taxon>Bacteroidota</taxon>
        <taxon>Cytophagia</taxon>
        <taxon>Cytophagales</taxon>
        <taxon>Cyclobacteriaceae</taxon>
        <taxon>Echinicola</taxon>
    </lineage>
</organism>
<keyword evidence="2" id="KW-1185">Reference proteome</keyword>
<name>A0ABV5J478_9BACT</name>
<accession>A0ABV5J478</accession>
<evidence type="ECO:0000313" key="2">
    <source>
        <dbReference type="Proteomes" id="UP001589654"/>
    </source>
</evidence>
<dbReference type="EMBL" id="JBHMEW010000051">
    <property type="protein sequence ID" value="MFB9211618.1"/>
    <property type="molecule type" value="Genomic_DNA"/>
</dbReference>
<evidence type="ECO:0008006" key="3">
    <source>
        <dbReference type="Google" id="ProtNLM"/>
    </source>
</evidence>
<sequence>MEKTTFVFLVFFMALPFIVYGQANREAFAHGARSSGLANSHVTLEDGWSIFNNVGAMGRVKNTQLFCAYDHRLGLRELTTLSAGGIFTNNLGNIGFSISHFGGSLFNQQNIGLGYSNTFGLVSLGLKVNYLQTNLEGYGRSGQPFIEWGGVAQLMPTLMIGAHVFNPTRAKINNKSEDRLPTLIQIGLSYRPSPSLMVNLETQKDILLPPQVKAGLEYNFSGKFWARCGIQPQPSQLFFGIGFKPKSFYLNYATSNHHKLGFTHHFSVNFLLDKN</sequence>
<proteinExistence type="predicted"/>
<protein>
    <recommendedName>
        <fullName evidence="3">Type IX secretion system membrane protein PorP/SprF</fullName>
    </recommendedName>
</protein>
<comment type="caution">
    <text evidence="1">The sequence shown here is derived from an EMBL/GenBank/DDBJ whole genome shotgun (WGS) entry which is preliminary data.</text>
</comment>
<dbReference type="RefSeq" id="WP_290248518.1">
    <property type="nucleotide sequence ID" value="NZ_JAUFQT010000001.1"/>
</dbReference>
<gene>
    <name evidence="1" type="ORF">ACFFUR_07360</name>
</gene>
<dbReference type="Proteomes" id="UP001589654">
    <property type="component" value="Unassembled WGS sequence"/>
</dbReference>
<reference evidence="1 2" key="1">
    <citation type="submission" date="2024-09" db="EMBL/GenBank/DDBJ databases">
        <authorList>
            <person name="Sun Q."/>
            <person name="Mori K."/>
        </authorList>
    </citation>
    <scope>NUCLEOTIDE SEQUENCE [LARGE SCALE GENOMIC DNA]</scope>
    <source>
        <strain evidence="1 2">CECT 7682</strain>
    </source>
</reference>
<evidence type="ECO:0000313" key="1">
    <source>
        <dbReference type="EMBL" id="MFB9211618.1"/>
    </source>
</evidence>